<gene>
    <name evidence="4" type="ORF">SAMN05421504_112195</name>
</gene>
<dbReference type="PANTHER" id="PTHR22674">
    <property type="entry name" value="NTPASE, KAP FAMILY P-LOOP DOMAIN-CONTAINING 1"/>
    <property type="match status" value="1"/>
</dbReference>
<reference evidence="4 5" key="1">
    <citation type="submission" date="2016-10" db="EMBL/GenBank/DDBJ databases">
        <authorList>
            <person name="de Groot N.N."/>
        </authorList>
    </citation>
    <scope>NUCLEOTIDE SEQUENCE [LARGE SCALE GENOMIC DNA]</scope>
    <source>
        <strain evidence="4 5">CPCC 202699</strain>
    </source>
</reference>
<dbReference type="EMBL" id="FNON01000012">
    <property type="protein sequence ID" value="SDZ32368.1"/>
    <property type="molecule type" value="Genomic_DNA"/>
</dbReference>
<protein>
    <submittedName>
        <fullName evidence="4">KAP family P-loop domain-containing protein</fullName>
    </submittedName>
</protein>
<organism evidence="4 5">
    <name type="scientific">Amycolatopsis xylanica</name>
    <dbReference type="NCBI Taxonomy" id="589385"/>
    <lineage>
        <taxon>Bacteria</taxon>
        <taxon>Bacillati</taxon>
        <taxon>Actinomycetota</taxon>
        <taxon>Actinomycetes</taxon>
        <taxon>Pseudonocardiales</taxon>
        <taxon>Pseudonocardiaceae</taxon>
        <taxon>Amycolatopsis</taxon>
    </lineage>
</organism>
<evidence type="ECO:0000259" key="3">
    <source>
        <dbReference type="Pfam" id="PF07693"/>
    </source>
</evidence>
<accession>A0A1H3S433</accession>
<dbReference type="STRING" id="589385.SAMN05421504_112195"/>
<evidence type="ECO:0000313" key="5">
    <source>
        <dbReference type="Proteomes" id="UP000199515"/>
    </source>
</evidence>
<evidence type="ECO:0000313" key="4">
    <source>
        <dbReference type="EMBL" id="SDZ32368.1"/>
    </source>
</evidence>
<feature type="transmembrane region" description="Helical" evidence="2">
    <location>
        <begin position="346"/>
        <end position="369"/>
    </location>
</feature>
<sequence>MRDAARGPQALQVRVVHDEELTSSIASDLGPVTSQAPPPFGPQRLRPPSRQRPSLLPARRLLGRLTLLGADETITSQHVEVLANDASPEYLEQLLTELVRTGWLAPIDGGYQRVVTADWEDAAQLFAEEVVDDPGLSTHLLLELRRSAANRQPRSRLVRDFWTIEDQLGRSRYATALAEFIRHPQSRPPLVVALRGDWGAGKTSLMRMIQADLDDIDAEGRLRRIELSPTVPALLRWRRRRGAAPAASESVSNAEVLRNLTKAASPEITHEAAGETGRWRPTVWFNPWMYQKSEQVWAGLADSIIEQVTSRMATGERERFWLRLNLRRLDVLAVRRRAYRLILQKLVPAFFVAVLILAFAALASLFHFADGIFRWSAVASFAVLAGGGLVSTARFLLAPAARTFGQAVSQPTPGQIARGTWETGGTLLGDALSDYNYRAQTGSFACANRDIADVLGLVARPDQPLVVFIDDLDRCSPAVVVEVIEALNIFLAGQLENCMFVLAIEPHVIAAHIDVAYREVGERLENHSKNEQFGWRFLEKIIQLPVGLPTLDSDETMDQYLRALVGDERIRRAPEPMAAATPSSRSPSLRSPMPSAKSVVPAEDLVCAAEEALRAQRPNSTSLFDSAERLFDTHPELGRPAIDAAVLRVLGDVLTAEEAFDAIASLAASVQLDNPREIKRYLNLYRFYSFLLFGTYRQVEPIVVAKLAMIALRWPFLIERLVARTEAGATVLDVLEQAASDVGTWNALLIEHRIQLSTLQSVRLRMLLNSEPSIAKDARQIF</sequence>
<name>A0A1H3S433_9PSEU</name>
<feature type="transmembrane region" description="Helical" evidence="2">
    <location>
        <begin position="375"/>
        <end position="397"/>
    </location>
</feature>
<keyword evidence="2" id="KW-0812">Transmembrane</keyword>
<feature type="compositionally biased region" description="Low complexity" evidence="1">
    <location>
        <begin position="42"/>
        <end position="53"/>
    </location>
</feature>
<dbReference type="Proteomes" id="UP000199515">
    <property type="component" value="Unassembled WGS sequence"/>
</dbReference>
<feature type="region of interest" description="Disordered" evidence="1">
    <location>
        <begin position="573"/>
        <end position="594"/>
    </location>
</feature>
<proteinExistence type="predicted"/>
<dbReference type="AlphaFoldDB" id="A0A1H3S433"/>
<evidence type="ECO:0000256" key="2">
    <source>
        <dbReference type="SAM" id="Phobius"/>
    </source>
</evidence>
<keyword evidence="2" id="KW-1133">Transmembrane helix</keyword>
<dbReference type="InterPro" id="IPR027417">
    <property type="entry name" value="P-loop_NTPase"/>
</dbReference>
<keyword evidence="2" id="KW-0472">Membrane</keyword>
<dbReference type="SUPFAM" id="SSF52540">
    <property type="entry name" value="P-loop containing nucleoside triphosphate hydrolases"/>
    <property type="match status" value="1"/>
</dbReference>
<dbReference type="InterPro" id="IPR011646">
    <property type="entry name" value="KAP_P-loop"/>
</dbReference>
<feature type="compositionally biased region" description="Low complexity" evidence="1">
    <location>
        <begin position="576"/>
        <end position="594"/>
    </location>
</feature>
<dbReference type="Pfam" id="PF07693">
    <property type="entry name" value="KAP_NTPase"/>
    <property type="match status" value="1"/>
</dbReference>
<feature type="domain" description="KAP NTPase" evidence="3">
    <location>
        <begin position="170"/>
        <end position="683"/>
    </location>
</feature>
<dbReference type="InterPro" id="IPR052754">
    <property type="entry name" value="NTPase_KAP_P-loop"/>
</dbReference>
<evidence type="ECO:0000256" key="1">
    <source>
        <dbReference type="SAM" id="MobiDB-lite"/>
    </source>
</evidence>
<keyword evidence="5" id="KW-1185">Reference proteome</keyword>
<feature type="region of interest" description="Disordered" evidence="1">
    <location>
        <begin position="24"/>
        <end position="53"/>
    </location>
</feature>
<dbReference type="PANTHER" id="PTHR22674:SF6">
    <property type="entry name" value="NTPASE KAP FAMILY P-LOOP DOMAIN-CONTAINING PROTEIN 1"/>
    <property type="match status" value="1"/>
</dbReference>